<comment type="similarity">
    <text evidence="2">Belongs to the glutamate-gated ion channel (TC 1.A.10.1) family.</text>
</comment>
<gene>
    <name evidence="16" type="ORF">QVD17_02764</name>
</gene>
<dbReference type="Proteomes" id="UP001229421">
    <property type="component" value="Unassembled WGS sequence"/>
</dbReference>
<comment type="caution">
    <text evidence="16">The sequence shown here is derived from an EMBL/GenBank/DDBJ whole genome shotgun (WGS) entry which is preliminary data.</text>
</comment>
<keyword evidence="4 13" id="KW-0812">Transmembrane</keyword>
<keyword evidence="8 13" id="KW-0472">Membrane</keyword>
<evidence type="ECO:0000256" key="7">
    <source>
        <dbReference type="ARBA" id="ARBA00023065"/>
    </source>
</evidence>
<dbReference type="SUPFAM" id="SSF53822">
    <property type="entry name" value="Periplasmic binding protein-like I"/>
    <property type="match status" value="1"/>
</dbReference>
<feature type="domain" description="Ionotropic glutamate receptor C-terminal" evidence="15">
    <location>
        <begin position="879"/>
        <end position="1211"/>
    </location>
</feature>
<evidence type="ECO:0000313" key="16">
    <source>
        <dbReference type="EMBL" id="KAK1436980.1"/>
    </source>
</evidence>
<dbReference type="InterPro" id="IPR001828">
    <property type="entry name" value="ANF_lig-bd_rcpt"/>
</dbReference>
<keyword evidence="17" id="KW-1185">Reference proteome</keyword>
<dbReference type="InterPro" id="IPR019594">
    <property type="entry name" value="Glu/Gly-bd"/>
</dbReference>
<evidence type="ECO:0000256" key="13">
    <source>
        <dbReference type="SAM" id="Phobius"/>
    </source>
</evidence>
<name>A0AAD8P2R1_TARER</name>
<dbReference type="Gene3D" id="3.40.50.2300">
    <property type="match status" value="2"/>
</dbReference>
<evidence type="ECO:0008006" key="18">
    <source>
        <dbReference type="Google" id="ProtNLM"/>
    </source>
</evidence>
<evidence type="ECO:0000256" key="11">
    <source>
        <dbReference type="ARBA" id="ARBA00023286"/>
    </source>
</evidence>
<dbReference type="SMART" id="SM00062">
    <property type="entry name" value="PBPb"/>
    <property type="match status" value="1"/>
</dbReference>
<keyword evidence="5" id="KW-0732">Signal</keyword>
<dbReference type="SUPFAM" id="SSF53850">
    <property type="entry name" value="Periplasmic binding protein-like II"/>
    <property type="match status" value="2"/>
</dbReference>
<feature type="domain" description="Solute-binding protein family 3/N-terminal" evidence="14">
    <location>
        <begin position="877"/>
        <end position="1212"/>
    </location>
</feature>
<dbReference type="EMBL" id="JAUHHV010000001">
    <property type="protein sequence ID" value="KAK1436980.1"/>
    <property type="molecule type" value="Genomic_DNA"/>
</dbReference>
<sequence>MVNVIGKEEVKVGFWTTDAGFTKRIGKLTYFPEDVLETIVWPGGVVHNPMHRMLQVRSARLRIGIPKRRRIGQLFEVTYDAETNTTLVSGFCSEVFLTAFGRLDPNAAFEFIQFDGSYDDLIYQVKAGEFDAAIGDITFTANRSQYVDFTLTYTELGLATLYRNVDATTSLWIFLKPLSSDLWLVSACFFVLLGFVIWVLEHETNDEFQGSLVQQIGATLWFAFSTLVYAQRQKLESNLSRFVVTVWLFVVLVLVSSYTAALSSLLTVEQIQLLSDRGIIGYQGGSLTRVLLIRKWKFNDTRLKPYNTLEEIADALSLGSKKGGVDAIVDEIPYIKEFLARYPSGYSMITSEDYTNGFSFFKGGDNLQVFPKGSPLTLGMSTQIAGLREDGTLQKLDNKWFGQQSDQQSNDAAHALKILNFKGMRGLFLLSGATMSTALFVFTIYYIHDRLHYTYAMLAGGKGVNEPSYSRVGVILDMGSWVGKTVHSCISIAVSEFYALNTNYKTRIVLHNRDTHGEPLQALSAALDLLEKPKVQAILGSQSSAEAKFLAVLGDQARIPILSLSPISSSNKHPYFLQITQDEITQVNAIASLALSYGWKNAIIIFEDTDNERDMATFMTNYLQQKSITVTYMSSISSSANNEVLQEELHKLSNTQTKLYIVHASHSLASCLFQNAKYLGMMDVGYKWIVTSKTMNFLDFMDDDVIESMQGVVGFKSHIPRSRDLQKFTSKWRKEYHMMELKHINAYAISAYDGVSALAMAVEKTMSALKLNAKELETTRSAQWSATLLNHMLKISFNGLSGEFRFLNARVMTQVLEIVNVIDKEEVNVGFWTPDVAFTKKVGKLNSYPHDGLESIVWPGGVLNNPTHRMLRVSSRRLKIGIPKRRRGGPLFEVKYDAQTNSTHVSGFCSEVFLVAFHGFNRNITFEFIPVGGTYDDLLDQVQAGKFDAAIGDITITAKRSQYVDFTLPYTDLGYAMLFRNEATLSMWIFMEPLSSDLWIVSAFFFILLGFVIWILEHRTNDEFQGSLLQQTGTTLWFAFSTLVYAQRQKLESNLSRFVVMVWLFVVLVLVSSYTAALSSLLTVEQIQITSKEGLVGYQLGSTARDFMVQNMHSTKAMLRPLLSSEEIVDALSSGSKKGGVDVVIDEVPYIKEFLARYPSGYSMVKSKETTNGFGFVFPKGSPLTFGISTQIAGLRENGTLQELENKWFGQQSDPLSKDTATTMKVLNFKGLFLISGISMAVALFLFMLNYIHEKLHYTYARWQEESLHSS</sequence>
<dbReference type="Gene3D" id="1.10.287.70">
    <property type="match status" value="2"/>
</dbReference>
<accession>A0AAD8P2R1</accession>
<organism evidence="16 17">
    <name type="scientific">Tagetes erecta</name>
    <name type="common">African marigold</name>
    <dbReference type="NCBI Taxonomy" id="13708"/>
    <lineage>
        <taxon>Eukaryota</taxon>
        <taxon>Viridiplantae</taxon>
        <taxon>Streptophyta</taxon>
        <taxon>Embryophyta</taxon>
        <taxon>Tracheophyta</taxon>
        <taxon>Spermatophyta</taxon>
        <taxon>Magnoliopsida</taxon>
        <taxon>eudicotyledons</taxon>
        <taxon>Gunneridae</taxon>
        <taxon>Pentapetalae</taxon>
        <taxon>asterids</taxon>
        <taxon>campanulids</taxon>
        <taxon>Asterales</taxon>
        <taxon>Asteraceae</taxon>
        <taxon>Asteroideae</taxon>
        <taxon>Heliantheae alliance</taxon>
        <taxon>Tageteae</taxon>
        <taxon>Tagetes</taxon>
    </lineage>
</organism>
<keyword evidence="7" id="KW-0406">Ion transport</keyword>
<keyword evidence="9" id="KW-0675">Receptor</keyword>
<dbReference type="InterPro" id="IPR001320">
    <property type="entry name" value="Iontro_rcpt_C"/>
</dbReference>
<keyword evidence="3" id="KW-0813">Transport</keyword>
<dbReference type="FunFam" id="1.10.287.70:FF:000037">
    <property type="entry name" value="Glutamate receptor"/>
    <property type="match status" value="2"/>
</dbReference>
<dbReference type="Pfam" id="PF01094">
    <property type="entry name" value="ANF_receptor"/>
    <property type="match status" value="1"/>
</dbReference>
<evidence type="ECO:0000256" key="9">
    <source>
        <dbReference type="ARBA" id="ARBA00023170"/>
    </source>
</evidence>
<dbReference type="PANTHER" id="PTHR18966">
    <property type="entry name" value="IONOTROPIC GLUTAMATE RECEPTOR"/>
    <property type="match status" value="1"/>
</dbReference>
<comment type="subcellular location">
    <subcellularLocation>
        <location evidence="1">Membrane</location>
        <topology evidence="1">Multi-pass membrane protein</topology>
    </subcellularLocation>
</comment>
<feature type="transmembrane region" description="Helical" evidence="13">
    <location>
        <begin position="998"/>
        <end position="1016"/>
    </location>
</feature>
<evidence type="ECO:0000256" key="1">
    <source>
        <dbReference type="ARBA" id="ARBA00004141"/>
    </source>
</evidence>
<dbReference type="AlphaFoldDB" id="A0AAD8P2R1"/>
<feature type="transmembrane region" description="Helical" evidence="13">
    <location>
        <begin position="1232"/>
        <end position="1252"/>
    </location>
</feature>
<evidence type="ECO:0000256" key="5">
    <source>
        <dbReference type="ARBA" id="ARBA00022729"/>
    </source>
</evidence>
<evidence type="ECO:0000313" key="17">
    <source>
        <dbReference type="Proteomes" id="UP001229421"/>
    </source>
</evidence>
<feature type="transmembrane region" description="Helical" evidence="13">
    <location>
        <begin position="212"/>
        <end position="230"/>
    </location>
</feature>
<dbReference type="InterPro" id="IPR015683">
    <property type="entry name" value="Ionotropic_Glu_rcpt"/>
</dbReference>
<keyword evidence="11" id="KW-1071">Ligand-gated ion channel</keyword>
<protein>
    <recommendedName>
        <fullName evidence="18">Glutamate receptor</fullName>
    </recommendedName>
</protein>
<dbReference type="InterPro" id="IPR028082">
    <property type="entry name" value="Peripla_BP_I"/>
</dbReference>
<feature type="transmembrane region" description="Helical" evidence="13">
    <location>
        <begin position="182"/>
        <end position="200"/>
    </location>
</feature>
<evidence type="ECO:0000256" key="12">
    <source>
        <dbReference type="ARBA" id="ARBA00023303"/>
    </source>
</evidence>
<dbReference type="GO" id="GO:0016020">
    <property type="term" value="C:membrane"/>
    <property type="evidence" value="ECO:0007669"/>
    <property type="project" value="UniProtKB-SubCell"/>
</dbReference>
<dbReference type="Pfam" id="PF00060">
    <property type="entry name" value="Lig_chan"/>
    <property type="match status" value="2"/>
</dbReference>
<proteinExistence type="inferred from homology"/>
<evidence type="ECO:0000259" key="15">
    <source>
        <dbReference type="SMART" id="SM00079"/>
    </source>
</evidence>
<reference evidence="16" key="1">
    <citation type="journal article" date="2023" name="bioRxiv">
        <title>Improved chromosome-level genome assembly for marigold (Tagetes erecta).</title>
        <authorList>
            <person name="Jiang F."/>
            <person name="Yuan L."/>
            <person name="Wang S."/>
            <person name="Wang H."/>
            <person name="Xu D."/>
            <person name="Wang A."/>
            <person name="Fan W."/>
        </authorList>
    </citation>
    <scope>NUCLEOTIDE SEQUENCE</scope>
    <source>
        <strain evidence="16">WSJ</strain>
        <tissue evidence="16">Leaf</tissue>
    </source>
</reference>
<keyword evidence="10" id="KW-0325">Glycoprotein</keyword>
<dbReference type="CDD" id="cd19990">
    <property type="entry name" value="PBP1_GABAb_receptor_plant"/>
    <property type="match status" value="1"/>
</dbReference>
<feature type="domain" description="Ionotropic glutamate receptor C-terminal" evidence="15">
    <location>
        <begin position="68"/>
        <end position="403"/>
    </location>
</feature>
<feature type="transmembrane region" description="Helical" evidence="13">
    <location>
        <begin position="427"/>
        <end position="447"/>
    </location>
</feature>
<dbReference type="Gene3D" id="3.40.190.10">
    <property type="entry name" value="Periplasmic binding protein-like II"/>
    <property type="match status" value="3"/>
</dbReference>
<dbReference type="InterPro" id="IPR001638">
    <property type="entry name" value="Solute-binding_3/MltF_N"/>
</dbReference>
<dbReference type="Pfam" id="PF10613">
    <property type="entry name" value="Lig_chan-Glu_bd"/>
    <property type="match status" value="1"/>
</dbReference>
<feature type="transmembrane region" description="Helical" evidence="13">
    <location>
        <begin position="242"/>
        <end position="266"/>
    </location>
</feature>
<evidence type="ECO:0000256" key="8">
    <source>
        <dbReference type="ARBA" id="ARBA00023136"/>
    </source>
</evidence>
<feature type="transmembrane region" description="Helical" evidence="13">
    <location>
        <begin position="1028"/>
        <end position="1046"/>
    </location>
</feature>
<evidence type="ECO:0000256" key="10">
    <source>
        <dbReference type="ARBA" id="ARBA00023180"/>
    </source>
</evidence>
<dbReference type="SMART" id="SM00079">
    <property type="entry name" value="PBPe"/>
    <property type="match status" value="2"/>
</dbReference>
<dbReference type="GO" id="GO:0015276">
    <property type="term" value="F:ligand-gated monoatomic ion channel activity"/>
    <property type="evidence" value="ECO:0007669"/>
    <property type="project" value="InterPro"/>
</dbReference>
<keyword evidence="12" id="KW-0407">Ion channel</keyword>
<evidence type="ECO:0000256" key="3">
    <source>
        <dbReference type="ARBA" id="ARBA00022448"/>
    </source>
</evidence>
<evidence type="ECO:0000259" key="14">
    <source>
        <dbReference type="SMART" id="SM00062"/>
    </source>
</evidence>
<keyword evidence="6 13" id="KW-1133">Transmembrane helix</keyword>
<evidence type="ECO:0000256" key="4">
    <source>
        <dbReference type="ARBA" id="ARBA00022692"/>
    </source>
</evidence>
<feature type="transmembrane region" description="Helical" evidence="13">
    <location>
        <begin position="1058"/>
        <end position="1082"/>
    </location>
</feature>
<dbReference type="InterPro" id="IPR044440">
    <property type="entry name" value="GABAb_receptor_plant_PBP1"/>
</dbReference>
<evidence type="ECO:0000256" key="2">
    <source>
        <dbReference type="ARBA" id="ARBA00008685"/>
    </source>
</evidence>
<evidence type="ECO:0000256" key="6">
    <source>
        <dbReference type="ARBA" id="ARBA00022989"/>
    </source>
</evidence>